<dbReference type="Proteomes" id="UP000078295">
    <property type="component" value="Unassembled WGS sequence"/>
</dbReference>
<sequence>MLVLCHHISKLEKTDGIKTNKKGSVALKTISDFVDVLSLF</sequence>
<evidence type="ECO:0000313" key="2">
    <source>
        <dbReference type="Proteomes" id="UP000078295"/>
    </source>
</evidence>
<name>A0AB36DN21_MORCA</name>
<comment type="caution">
    <text evidence="1">The sequence shown here is derived from an EMBL/GenBank/DDBJ whole genome shotgun (WGS) entry which is preliminary data.</text>
</comment>
<protein>
    <submittedName>
        <fullName evidence="1">Uncharacterized protein</fullName>
    </submittedName>
</protein>
<dbReference type="EMBL" id="LXHQ01000031">
    <property type="protein sequence ID" value="OAV25050.1"/>
    <property type="molecule type" value="Genomic_DNA"/>
</dbReference>
<gene>
    <name evidence="1" type="ORF">AO370_1127</name>
</gene>
<dbReference type="AlphaFoldDB" id="A0AB36DN21"/>
<organism evidence="1 2">
    <name type="scientific">Moraxella catarrhalis</name>
    <name type="common">Branhamella catarrhalis</name>
    <dbReference type="NCBI Taxonomy" id="480"/>
    <lineage>
        <taxon>Bacteria</taxon>
        <taxon>Pseudomonadati</taxon>
        <taxon>Pseudomonadota</taxon>
        <taxon>Gammaproteobacteria</taxon>
        <taxon>Moraxellales</taxon>
        <taxon>Moraxellaceae</taxon>
        <taxon>Moraxella</taxon>
    </lineage>
</organism>
<proteinExistence type="predicted"/>
<reference evidence="1 2" key="1">
    <citation type="journal article" date="2016" name="Genome Biol. Evol.">
        <title>Comparative Genomic Analyses of the Moraxella catarrhalis Serosensitive and Seroresistant Lineages Demonstrate Their Independent Evolution.</title>
        <authorList>
            <person name="Earl J.P."/>
            <person name="de Vries S.P."/>
            <person name="Ahmed A."/>
            <person name="Powell E."/>
            <person name="Schultz M.P."/>
            <person name="Hermans P.W."/>
            <person name="Hill D.J."/>
            <person name="Zhou Z."/>
            <person name="Constantinidou C.I."/>
            <person name="Hu F.Z."/>
            <person name="Bootsma H.J."/>
            <person name="Ehrlich G.D."/>
        </authorList>
    </citation>
    <scope>NUCLEOTIDE SEQUENCE [LARGE SCALE GENOMIC DNA]</scope>
    <source>
        <strain evidence="1 2">F23</strain>
    </source>
</reference>
<accession>A0AB36DN21</accession>
<evidence type="ECO:0000313" key="1">
    <source>
        <dbReference type="EMBL" id="OAV25050.1"/>
    </source>
</evidence>